<gene>
    <name evidence="1" type="ORF">PSON_ATCC_30995.1.T0520235</name>
</gene>
<name>A0A8S1NNN0_9CILI</name>
<dbReference type="EMBL" id="CAJJDN010000052">
    <property type="protein sequence ID" value="CAD8088204.1"/>
    <property type="molecule type" value="Genomic_DNA"/>
</dbReference>
<dbReference type="AlphaFoldDB" id="A0A8S1NNN0"/>
<accession>A0A8S1NNN0</accession>
<dbReference type="Proteomes" id="UP000692954">
    <property type="component" value="Unassembled WGS sequence"/>
</dbReference>
<protein>
    <submittedName>
        <fullName evidence="1">Uncharacterized protein</fullName>
    </submittedName>
</protein>
<proteinExistence type="predicted"/>
<comment type="caution">
    <text evidence="1">The sequence shown here is derived from an EMBL/GenBank/DDBJ whole genome shotgun (WGS) entry which is preliminary data.</text>
</comment>
<organism evidence="1 2">
    <name type="scientific">Paramecium sonneborni</name>
    <dbReference type="NCBI Taxonomy" id="65129"/>
    <lineage>
        <taxon>Eukaryota</taxon>
        <taxon>Sar</taxon>
        <taxon>Alveolata</taxon>
        <taxon>Ciliophora</taxon>
        <taxon>Intramacronucleata</taxon>
        <taxon>Oligohymenophorea</taxon>
        <taxon>Peniculida</taxon>
        <taxon>Parameciidae</taxon>
        <taxon>Paramecium</taxon>
    </lineage>
</organism>
<reference evidence="1" key="1">
    <citation type="submission" date="2021-01" db="EMBL/GenBank/DDBJ databases">
        <authorList>
            <consortium name="Genoscope - CEA"/>
            <person name="William W."/>
        </authorList>
    </citation>
    <scope>NUCLEOTIDE SEQUENCE</scope>
</reference>
<sequence length="215" mass="25733">MYNCTFPYQPLFCYYPMQTFTPYIMYPQQIVVQTQIQLSEQQVVQNDNYLNNLTKQHYEETKPHGSQDNVDLDLDVEYQDEKVEQDEDYRATCLKENQEKSYAVNQLIGSTNLQKNYAKAVILYIKQQNVAVVAELGDKKAVKFYRLIRKLQNNIKNITHITKYTRDEDFIRVFRILCNKFLRKDYVSYIYNSKIQQKTSHLKGKHIIRQKLFKI</sequence>
<evidence type="ECO:0000313" key="2">
    <source>
        <dbReference type="Proteomes" id="UP000692954"/>
    </source>
</evidence>
<dbReference type="OrthoDB" id="311693at2759"/>
<evidence type="ECO:0000313" key="1">
    <source>
        <dbReference type="EMBL" id="CAD8088204.1"/>
    </source>
</evidence>
<keyword evidence="2" id="KW-1185">Reference proteome</keyword>